<gene>
    <name evidence="2" type="ORF">HNQ60_004977</name>
</gene>
<evidence type="ECO:0000313" key="2">
    <source>
        <dbReference type="EMBL" id="MBB6096086.1"/>
    </source>
</evidence>
<evidence type="ECO:0000313" key="3">
    <source>
        <dbReference type="Proteomes" id="UP000588068"/>
    </source>
</evidence>
<protein>
    <submittedName>
        <fullName evidence="2">Soluble cytochrome b562</fullName>
    </submittedName>
</protein>
<keyword evidence="1" id="KW-0732">Signal</keyword>
<dbReference type="Proteomes" id="UP000588068">
    <property type="component" value="Unassembled WGS sequence"/>
</dbReference>
<proteinExistence type="predicted"/>
<sequence>MSIARILGVVALTALGAVIALPAVAQTARPGDKAVEGLIEQVEKSANTFQKALDKDIKKATVRGAQGEVDVKAFLEDFKTSIERLKERFDKKYAASAELNAVMSYADGMEKFIQSQAPTLKGRSEWDEFKASLNNLAGAYGSNFPNATNPPRRMNDLEIQDAAAAAGKNGDNLKRELKTVFGKEDKAGIEAAEGSIEAMHKAAKALKSRVDDGKPASGEAVAFVEAVRKVDASVAGKTLPAKAKTASDGIGAAVAKVEQAFNIPAAKAAAAPAT</sequence>
<reference evidence="2 3" key="1">
    <citation type="submission" date="2020-08" db="EMBL/GenBank/DDBJ databases">
        <title>Genomic Encyclopedia of Type Strains, Phase IV (KMG-IV): sequencing the most valuable type-strain genomes for metagenomic binning, comparative biology and taxonomic classification.</title>
        <authorList>
            <person name="Goeker M."/>
        </authorList>
    </citation>
    <scope>NUCLEOTIDE SEQUENCE [LARGE SCALE GENOMIC DNA]</scope>
    <source>
        <strain evidence="2 3">DSM 26723</strain>
    </source>
</reference>
<evidence type="ECO:0000256" key="1">
    <source>
        <dbReference type="SAM" id="SignalP"/>
    </source>
</evidence>
<dbReference type="RefSeq" id="WP_184335459.1">
    <property type="nucleotide sequence ID" value="NZ_JACHHZ010000006.1"/>
</dbReference>
<keyword evidence="3" id="KW-1185">Reference proteome</keyword>
<organism evidence="2 3">
    <name type="scientific">Povalibacter uvarum</name>
    <dbReference type="NCBI Taxonomy" id="732238"/>
    <lineage>
        <taxon>Bacteria</taxon>
        <taxon>Pseudomonadati</taxon>
        <taxon>Pseudomonadota</taxon>
        <taxon>Gammaproteobacteria</taxon>
        <taxon>Steroidobacterales</taxon>
        <taxon>Steroidobacteraceae</taxon>
        <taxon>Povalibacter</taxon>
    </lineage>
</organism>
<feature type="signal peptide" evidence="1">
    <location>
        <begin position="1"/>
        <end position="25"/>
    </location>
</feature>
<dbReference type="EMBL" id="JACHHZ010000006">
    <property type="protein sequence ID" value="MBB6096086.1"/>
    <property type="molecule type" value="Genomic_DNA"/>
</dbReference>
<feature type="chain" id="PRO_5032816563" evidence="1">
    <location>
        <begin position="26"/>
        <end position="274"/>
    </location>
</feature>
<comment type="caution">
    <text evidence="2">The sequence shown here is derived from an EMBL/GenBank/DDBJ whole genome shotgun (WGS) entry which is preliminary data.</text>
</comment>
<dbReference type="AlphaFoldDB" id="A0A841HT78"/>
<accession>A0A841HT78</accession>
<name>A0A841HT78_9GAMM</name>